<accession>A0A6J1M9M5</accession>
<dbReference type="Proteomes" id="UP000504633">
    <property type="component" value="Unplaced"/>
</dbReference>
<proteinExistence type="predicted"/>
<reference evidence="2" key="1">
    <citation type="submission" date="2025-08" db="UniProtKB">
        <authorList>
            <consortium name="RefSeq"/>
        </authorList>
    </citation>
    <scope>IDENTIFICATION</scope>
    <source>
        <strain evidence="2">15085-1641.00</strain>
        <tissue evidence="2">Whole body</tissue>
    </source>
</reference>
<keyword evidence="1" id="KW-1185">Reference proteome</keyword>
<sequence>MLNTLTLFWPFGDNWRLGVASTKHQRRQSVGSWMQISELALGKDLQSSPQFHTAWPLFFRASASGWGQGAQGGSNFSSYACQSSRMLCSCRPPQDLKFTKSGHNAKMKPTPHRQLKEDKFPYACIYNINESILHN</sequence>
<gene>
    <name evidence="2" type="primary">LOC111603605</name>
</gene>
<dbReference type="AlphaFoldDB" id="A0A6J1M9M5"/>
<dbReference type="RefSeq" id="XP_023177035.2">
    <property type="nucleotide sequence ID" value="XM_023321267.2"/>
</dbReference>
<dbReference type="GeneID" id="111603605"/>
<name>A0A6J1M9M5_DROHY</name>
<protein>
    <submittedName>
        <fullName evidence="2">Uncharacterized protein LOC111603605 isoform X1</fullName>
    </submittedName>
</protein>
<evidence type="ECO:0000313" key="1">
    <source>
        <dbReference type="Proteomes" id="UP000504633"/>
    </source>
</evidence>
<evidence type="ECO:0000313" key="2">
    <source>
        <dbReference type="RefSeq" id="XP_023177035.2"/>
    </source>
</evidence>
<organism evidence="1 2">
    <name type="scientific">Drosophila hydei</name>
    <name type="common">Fruit fly</name>
    <dbReference type="NCBI Taxonomy" id="7224"/>
    <lineage>
        <taxon>Eukaryota</taxon>
        <taxon>Metazoa</taxon>
        <taxon>Ecdysozoa</taxon>
        <taxon>Arthropoda</taxon>
        <taxon>Hexapoda</taxon>
        <taxon>Insecta</taxon>
        <taxon>Pterygota</taxon>
        <taxon>Neoptera</taxon>
        <taxon>Endopterygota</taxon>
        <taxon>Diptera</taxon>
        <taxon>Brachycera</taxon>
        <taxon>Muscomorpha</taxon>
        <taxon>Ephydroidea</taxon>
        <taxon>Drosophilidae</taxon>
        <taxon>Drosophila</taxon>
    </lineage>
</organism>
<dbReference type="KEGG" id="dhe:111603605"/>